<dbReference type="AlphaFoldDB" id="A0A428WV23"/>
<keyword evidence="1" id="KW-0238">DNA-binding</keyword>
<dbReference type="GO" id="GO:0003677">
    <property type="term" value="F:DNA binding"/>
    <property type="evidence" value="ECO:0007669"/>
    <property type="project" value="UniProtKB-KW"/>
</dbReference>
<reference evidence="3 4" key="1">
    <citation type="submission" date="2018-05" db="EMBL/GenBank/DDBJ databases">
        <title>Evolution of GPA BGCs.</title>
        <authorList>
            <person name="Waglechner N."/>
            <person name="Wright G.D."/>
        </authorList>
    </citation>
    <scope>NUCLEOTIDE SEQUENCE [LARGE SCALE GENOMIC DNA]</scope>
    <source>
        <strain evidence="3 4">DSM 5908</strain>
    </source>
</reference>
<dbReference type="PANTHER" id="PTHR30204:SF93">
    <property type="entry name" value="HTH MERR-TYPE DOMAIN-CONTAINING PROTEIN"/>
    <property type="match status" value="1"/>
</dbReference>
<evidence type="ECO:0000313" key="4">
    <source>
        <dbReference type="Proteomes" id="UP000286716"/>
    </source>
</evidence>
<keyword evidence="4" id="KW-1185">Reference proteome</keyword>
<evidence type="ECO:0000259" key="2">
    <source>
        <dbReference type="PROSITE" id="PS50937"/>
    </source>
</evidence>
<feature type="domain" description="HTH merR-type" evidence="2">
    <location>
        <begin position="4"/>
        <end position="73"/>
    </location>
</feature>
<dbReference type="PANTHER" id="PTHR30204">
    <property type="entry name" value="REDOX-CYCLING DRUG-SENSING TRANSCRIPTIONAL ACTIVATOR SOXR"/>
    <property type="match status" value="1"/>
</dbReference>
<dbReference type="InterPro" id="IPR009061">
    <property type="entry name" value="DNA-bd_dom_put_sf"/>
</dbReference>
<gene>
    <name evidence="3" type="ORF">DMA12_09430</name>
</gene>
<comment type="caution">
    <text evidence="3">The sequence shown here is derived from an EMBL/GenBank/DDBJ whole genome shotgun (WGS) entry which is preliminary data.</text>
</comment>
<name>A0A428WV23_AMYBA</name>
<evidence type="ECO:0000313" key="3">
    <source>
        <dbReference type="EMBL" id="RSM46957.1"/>
    </source>
</evidence>
<dbReference type="RefSeq" id="WP_020639196.1">
    <property type="nucleotide sequence ID" value="NZ_QHHU01000011.1"/>
</dbReference>
<dbReference type="PRINTS" id="PR00040">
    <property type="entry name" value="HTHMERR"/>
</dbReference>
<accession>A0A428WV23</accession>
<dbReference type="InterPro" id="IPR047057">
    <property type="entry name" value="MerR_fam"/>
</dbReference>
<dbReference type="Proteomes" id="UP000286716">
    <property type="component" value="Unassembled WGS sequence"/>
</dbReference>
<protein>
    <submittedName>
        <fullName evidence="3">MerR family transcriptional regulator</fullName>
    </submittedName>
</protein>
<dbReference type="InterPro" id="IPR000551">
    <property type="entry name" value="MerR-type_HTH_dom"/>
</dbReference>
<dbReference type="Gene3D" id="1.10.1660.10">
    <property type="match status" value="1"/>
</dbReference>
<dbReference type="EMBL" id="QHHU01000011">
    <property type="protein sequence ID" value="RSM46957.1"/>
    <property type="molecule type" value="Genomic_DNA"/>
</dbReference>
<proteinExistence type="predicted"/>
<evidence type="ECO:0000256" key="1">
    <source>
        <dbReference type="ARBA" id="ARBA00023125"/>
    </source>
</evidence>
<organism evidence="3 4">
    <name type="scientific">Amycolatopsis balhimycina DSM 5908</name>
    <dbReference type="NCBI Taxonomy" id="1081091"/>
    <lineage>
        <taxon>Bacteria</taxon>
        <taxon>Bacillati</taxon>
        <taxon>Actinomycetota</taxon>
        <taxon>Actinomycetes</taxon>
        <taxon>Pseudonocardiales</taxon>
        <taxon>Pseudonocardiaceae</taxon>
        <taxon>Amycolatopsis</taxon>
    </lineage>
</organism>
<dbReference type="Pfam" id="PF13411">
    <property type="entry name" value="MerR_1"/>
    <property type="match status" value="1"/>
</dbReference>
<dbReference type="GO" id="GO:0003700">
    <property type="term" value="F:DNA-binding transcription factor activity"/>
    <property type="evidence" value="ECO:0007669"/>
    <property type="project" value="InterPro"/>
</dbReference>
<dbReference type="CDD" id="cd00592">
    <property type="entry name" value="HTH_MerR-like"/>
    <property type="match status" value="1"/>
</dbReference>
<dbReference type="OrthoDB" id="9809391at2"/>
<dbReference type="SUPFAM" id="SSF46955">
    <property type="entry name" value="Putative DNA-binding domain"/>
    <property type="match status" value="1"/>
</dbReference>
<dbReference type="PROSITE" id="PS50937">
    <property type="entry name" value="HTH_MERR_2"/>
    <property type="match status" value="1"/>
</dbReference>
<dbReference type="SMART" id="SM00422">
    <property type="entry name" value="HTH_MERR"/>
    <property type="match status" value="1"/>
</dbReference>
<sequence length="333" mass="37241">MNELYLIGDVARRTGLSVSAIRFYADEGIVTPAGLTEGGFRQYDVHAIARLELVRTLRDLGAGLDDIRRVLAAETTLQDLAATHLRLVEDRLRQFRARRAVLRTIVRQHTTTEQVSLMHKLVSMSDDDRDRLLTEFWDFVTDGLDVHPGYVERLRSRRPNLPEEPAAEQLEAWIELADLVRDERFRTALRDHLHRIFGTEQGKLMASPEMMARAERHRQLFLEAQAAQQAGVAADSPQARDIAERMAARNAEFAAAMTGEPDAGKSRRALAGFDRDKPAEVRAKMTGLNLIVRYGTLVATINGTPKPDPDKAAAVQEWLAAALRQGPPDGHRS</sequence>